<dbReference type="InterPro" id="IPR050833">
    <property type="entry name" value="Poly_Biosynth_Transport"/>
</dbReference>
<dbReference type="AlphaFoldDB" id="A0A6A8DPK1"/>
<keyword evidence="4 6" id="KW-1133">Transmembrane helix</keyword>
<keyword evidence="8" id="KW-1185">Reference proteome</keyword>
<feature type="transmembrane region" description="Helical" evidence="6">
    <location>
        <begin position="408"/>
        <end position="431"/>
    </location>
</feature>
<proteinExistence type="predicted"/>
<dbReference type="CDD" id="cd13124">
    <property type="entry name" value="MATE_SpoVB_like"/>
    <property type="match status" value="1"/>
</dbReference>
<evidence type="ECO:0000256" key="2">
    <source>
        <dbReference type="ARBA" id="ARBA00022475"/>
    </source>
</evidence>
<dbReference type="PANTHER" id="PTHR30250">
    <property type="entry name" value="PST FAMILY PREDICTED COLANIC ACID TRANSPORTER"/>
    <property type="match status" value="1"/>
</dbReference>
<feature type="transmembrane region" description="Helical" evidence="6">
    <location>
        <begin position="357"/>
        <end position="379"/>
    </location>
</feature>
<gene>
    <name evidence="7" type="ORF">GH741_20290</name>
</gene>
<comment type="caution">
    <text evidence="7">The sequence shown here is derived from an EMBL/GenBank/DDBJ whole genome shotgun (WGS) entry which is preliminary data.</text>
</comment>
<dbReference type="EMBL" id="WJNG01000022">
    <property type="protein sequence ID" value="MRH44987.1"/>
    <property type="molecule type" value="Genomic_DNA"/>
</dbReference>
<feature type="transmembrane region" description="Helical" evidence="6">
    <location>
        <begin position="384"/>
        <end position="402"/>
    </location>
</feature>
<feature type="transmembrane region" description="Helical" evidence="6">
    <location>
        <begin position="86"/>
        <end position="109"/>
    </location>
</feature>
<evidence type="ECO:0000256" key="1">
    <source>
        <dbReference type="ARBA" id="ARBA00004651"/>
    </source>
</evidence>
<protein>
    <submittedName>
        <fullName evidence="7">Oligosaccharide flippase family protein</fullName>
    </submittedName>
</protein>
<dbReference type="GO" id="GO:0005886">
    <property type="term" value="C:plasma membrane"/>
    <property type="evidence" value="ECO:0007669"/>
    <property type="project" value="UniProtKB-SubCell"/>
</dbReference>
<dbReference type="InterPro" id="IPR002797">
    <property type="entry name" value="Polysacc_synth"/>
</dbReference>
<evidence type="ECO:0000313" key="8">
    <source>
        <dbReference type="Proteomes" id="UP000799092"/>
    </source>
</evidence>
<name>A0A6A8DPK1_9BACI</name>
<evidence type="ECO:0000256" key="4">
    <source>
        <dbReference type="ARBA" id="ARBA00022989"/>
    </source>
</evidence>
<comment type="subcellular location">
    <subcellularLocation>
        <location evidence="1">Cell membrane</location>
        <topology evidence="1">Multi-pass membrane protein</topology>
    </subcellularLocation>
</comment>
<feature type="transmembrane region" description="Helical" evidence="6">
    <location>
        <begin position="326"/>
        <end position="345"/>
    </location>
</feature>
<feature type="transmembrane region" description="Helical" evidence="6">
    <location>
        <begin position="185"/>
        <end position="212"/>
    </location>
</feature>
<feature type="transmembrane region" description="Helical" evidence="6">
    <location>
        <begin position="129"/>
        <end position="147"/>
    </location>
</feature>
<dbReference type="Pfam" id="PF01943">
    <property type="entry name" value="Polysacc_synt"/>
    <property type="match status" value="1"/>
</dbReference>
<dbReference type="RefSeq" id="WP_170287675.1">
    <property type="nucleotide sequence ID" value="NZ_WJNG01000022.1"/>
</dbReference>
<dbReference type="Proteomes" id="UP000799092">
    <property type="component" value="Unassembled WGS sequence"/>
</dbReference>
<keyword evidence="3 6" id="KW-0812">Transmembrane</keyword>
<organism evidence="7 8">
    <name type="scientific">Aquibacillus halophilus</name>
    <dbReference type="NCBI Taxonomy" id="930132"/>
    <lineage>
        <taxon>Bacteria</taxon>
        <taxon>Bacillati</taxon>
        <taxon>Bacillota</taxon>
        <taxon>Bacilli</taxon>
        <taxon>Bacillales</taxon>
        <taxon>Bacillaceae</taxon>
        <taxon>Aquibacillus</taxon>
    </lineage>
</organism>
<sequence length="529" mass="58677">MENEKVTKQLFKGALLLTFTGLLSKILSAGYRIPLQNITGDLGFYIYQQIYPFLGIALMLSLYGFPTAVSKLVAEHKDNGIGLSISSFYLPVFGILCVINGVLFMGIYMNAGLIASTMGDAKLEGPLRVAAMAFLFVPFTSIIRGVFQGLNDMKPTALSQIIEQVVRVAIILITAVLLVKQGKNIYQIGTGAAFGSIVGASIAGLLLLTIWYKRKPFESKPYSFHWIFYLRPIVLYGFLISVNHMLLLLLQFSDAFTLIPNLIEYGYSEDQAKIWKGIFDRGQPLIQLGTVLGSSIALAIVPTITRKRLEQSPDQFISHIQSALKFSFYISVAATVGLIGIFPHANVLLFENAEGSFSLRILSLAILFSSLIITTASILQGLGYVYHTALYVMIGLVIKWLINSWLIPIYGITGSAVATVVSVLIVLLLNIQQLKKVLPRTKLLSIHWGAFLIATSVLILFLFIMNQYIFYFIEVSSRFECLGFVLLVSSLGAVGYLVLLVKWNGFTDKELSAFPFGELFVELKHRRKW</sequence>
<keyword evidence="5 6" id="KW-0472">Membrane</keyword>
<evidence type="ECO:0000256" key="6">
    <source>
        <dbReference type="SAM" id="Phobius"/>
    </source>
</evidence>
<feature type="transmembrane region" description="Helical" evidence="6">
    <location>
        <begin position="44"/>
        <end position="65"/>
    </location>
</feature>
<evidence type="ECO:0000313" key="7">
    <source>
        <dbReference type="EMBL" id="MRH44987.1"/>
    </source>
</evidence>
<feature type="transmembrane region" description="Helical" evidence="6">
    <location>
        <begin position="443"/>
        <end position="470"/>
    </location>
</feature>
<reference evidence="7" key="1">
    <citation type="submission" date="2019-11" db="EMBL/GenBank/DDBJ databases">
        <authorList>
            <person name="Li J."/>
        </authorList>
    </citation>
    <scope>NUCLEOTIDE SEQUENCE</scope>
    <source>
        <strain evidence="7">B6B</strain>
    </source>
</reference>
<keyword evidence="2" id="KW-1003">Cell membrane</keyword>
<dbReference type="InterPro" id="IPR024923">
    <property type="entry name" value="PG_synth_SpoVB"/>
</dbReference>
<feature type="transmembrane region" description="Helical" evidence="6">
    <location>
        <begin position="482"/>
        <end position="501"/>
    </location>
</feature>
<evidence type="ECO:0000256" key="3">
    <source>
        <dbReference type="ARBA" id="ARBA00022692"/>
    </source>
</evidence>
<feature type="transmembrane region" description="Helical" evidence="6">
    <location>
        <begin position="285"/>
        <end position="305"/>
    </location>
</feature>
<dbReference type="PIRSF" id="PIRSF038958">
    <property type="entry name" value="PG_synth_SpoVB"/>
    <property type="match status" value="1"/>
</dbReference>
<evidence type="ECO:0000256" key="5">
    <source>
        <dbReference type="ARBA" id="ARBA00023136"/>
    </source>
</evidence>
<accession>A0A6A8DPK1</accession>
<feature type="transmembrane region" description="Helical" evidence="6">
    <location>
        <begin position="233"/>
        <end position="252"/>
    </location>
</feature>
<dbReference type="PANTHER" id="PTHR30250:SF29">
    <property type="entry name" value="POLYSACCHARIDE BIOSYNTHESIS PROTEIN C-TERMINAL DOMAIN-CONTAINING PROTEIN"/>
    <property type="match status" value="1"/>
</dbReference>